<name>A0ACD4R6M5_9BACI</name>
<dbReference type="Proteomes" id="UP001226091">
    <property type="component" value="Chromosome"/>
</dbReference>
<evidence type="ECO:0000313" key="1">
    <source>
        <dbReference type="EMBL" id="WHZ56116.1"/>
    </source>
</evidence>
<reference evidence="2" key="1">
    <citation type="journal article" date="2025" name="Aquaculture">
        <title>Assessment of the bioflocculant production and safety properties of Metabacillus hrfriensis sp. nov. based on phenotypic and whole-genome sequencing analysis.</title>
        <authorList>
            <person name="Zhang R."/>
            <person name="Zhao Z."/>
            <person name="Luo L."/>
            <person name="Wang S."/>
            <person name="Guo K."/>
            <person name="Xu W."/>
        </authorList>
    </citation>
    <scope>NUCLEOTIDE SEQUENCE [LARGE SCALE GENOMIC DNA]</scope>
    <source>
        <strain evidence="2">CT-WN-B3</strain>
    </source>
</reference>
<gene>
    <name evidence="1" type="ORF">QLQ22_15575</name>
</gene>
<organism evidence="1 2">
    <name type="scientific">Metabacillus hrfriensis</name>
    <dbReference type="NCBI Taxonomy" id="3048891"/>
    <lineage>
        <taxon>Bacteria</taxon>
        <taxon>Bacillati</taxon>
        <taxon>Bacillota</taxon>
        <taxon>Bacilli</taxon>
        <taxon>Bacillales</taxon>
        <taxon>Bacillaceae</taxon>
        <taxon>Metabacillus</taxon>
    </lineage>
</organism>
<evidence type="ECO:0000313" key="2">
    <source>
        <dbReference type="Proteomes" id="UP001226091"/>
    </source>
</evidence>
<dbReference type="EMBL" id="CP126116">
    <property type="protein sequence ID" value="WHZ56116.1"/>
    <property type="molecule type" value="Genomic_DNA"/>
</dbReference>
<accession>A0ACD4R6M5</accession>
<proteinExistence type="predicted"/>
<protein>
    <submittedName>
        <fullName evidence="1">Efflux RND transporter periplasmic adaptor subunit</fullName>
    </submittedName>
</protein>
<sequence>MKKQTLIGIIITISLAFIIINISIILSTDHIERSKALNSYSNIENGDLKKLLSTKGVVIPSSNYSIKYDKSLGTINEVKVSEGDVILAGDILIEYQTGHIDAEIEGLEQQISRLNARMSSAESDLSSLEQQLSEAQADSSPDLFDTENNSIDSNNSDNRDNENSEEVISNQIGDKQDQIEDLNLQVDGVNQKITQLHGEKAKYTITSKMDGTVTEINPYPQSENEAVVSINSNQPFLIEGKLSEKQAAKVKEGQKVIASANVLPDQKKEGTVKELKMDPIGVPSVEEKESFYPFRAEMIEADGTWHHGYHISLDIVLDERNGVVVIPDSVIQKKAGKTYVYVVKNGRLEKREINLGLEVNNRTEVLQGLAKGERIVSHPSKDIKDKMEIFMPINHRYVEKKTLKTFSSEQRIRLILRGFVH</sequence>
<keyword evidence="2" id="KW-1185">Reference proteome</keyword>